<keyword evidence="2" id="KW-0732">Signal</keyword>
<accession>A0A938WNX0</accession>
<feature type="chain" id="PRO_5036978981" evidence="2">
    <location>
        <begin position="20"/>
        <end position="168"/>
    </location>
</feature>
<keyword evidence="1" id="KW-0378">Hydrolase</keyword>
<dbReference type="Pfam" id="PF04371">
    <property type="entry name" value="PAD_porph"/>
    <property type="match status" value="1"/>
</dbReference>
<organism evidence="3 4">
    <name type="scientific">Marseilla massiliensis</name>
    <dbReference type="NCBI Taxonomy" id="1841864"/>
    <lineage>
        <taxon>Bacteria</taxon>
        <taxon>Pseudomonadati</taxon>
        <taxon>Bacteroidota</taxon>
        <taxon>Bacteroidia</taxon>
        <taxon>Bacteroidales</taxon>
        <taxon>Prevotellaceae</taxon>
        <taxon>Marseilla</taxon>
    </lineage>
</organism>
<dbReference type="Proteomes" id="UP000764045">
    <property type="component" value="Unassembled WGS sequence"/>
</dbReference>
<evidence type="ECO:0000256" key="2">
    <source>
        <dbReference type="SAM" id="SignalP"/>
    </source>
</evidence>
<dbReference type="PANTHER" id="PTHR31377:SF0">
    <property type="entry name" value="AGMATINE DEIMINASE-RELATED"/>
    <property type="match status" value="1"/>
</dbReference>
<proteinExistence type="predicted"/>
<dbReference type="InterPro" id="IPR007466">
    <property type="entry name" value="Peptidyl-Arg-deiminase_porph"/>
</dbReference>
<evidence type="ECO:0000256" key="1">
    <source>
        <dbReference type="ARBA" id="ARBA00022801"/>
    </source>
</evidence>
<protein>
    <submittedName>
        <fullName evidence="3">Agmatine deiminase family protein</fullName>
    </submittedName>
</protein>
<keyword evidence="4" id="KW-1185">Reference proteome</keyword>
<dbReference type="PANTHER" id="PTHR31377">
    <property type="entry name" value="AGMATINE DEIMINASE-RELATED"/>
    <property type="match status" value="1"/>
</dbReference>
<dbReference type="EMBL" id="JACJJL010000029">
    <property type="protein sequence ID" value="MBM6662775.1"/>
    <property type="molecule type" value="Genomic_DNA"/>
</dbReference>
<feature type="signal peptide" evidence="2">
    <location>
        <begin position="1"/>
        <end position="19"/>
    </location>
</feature>
<dbReference type="GO" id="GO:0009446">
    <property type="term" value="P:putrescine biosynthetic process"/>
    <property type="evidence" value="ECO:0007669"/>
    <property type="project" value="InterPro"/>
</dbReference>
<dbReference type="RefSeq" id="WP_205111521.1">
    <property type="nucleotide sequence ID" value="NZ_JACJJL010000029.1"/>
</dbReference>
<sequence>MNKATLIANLLIAALPAMSCAGSADGRQKETESMYKYTIVSEDAPHEGTWLAWPHRHTYGTAYRDSIEPVWVAMAAALSGGEPYRVVQMPLTRKNVRGLGYKGSYLNFYVGNTVVLKPAYGDANDSVAVRMLTELYPGRRVVPIDVTKLYKHGGMLHCVTRQQPAARQ</sequence>
<gene>
    <name evidence="3" type="ORF">H6B30_13665</name>
</gene>
<comment type="caution">
    <text evidence="3">The sequence shown here is derived from an EMBL/GenBank/DDBJ whole genome shotgun (WGS) entry which is preliminary data.</text>
</comment>
<reference evidence="3 4" key="1">
    <citation type="journal article" date="2021" name="Sci. Rep.">
        <title>The distribution of antibiotic resistance genes in chicken gut microbiota commensals.</title>
        <authorList>
            <person name="Juricova H."/>
            <person name="Matiasovicova J."/>
            <person name="Kubasova T."/>
            <person name="Cejkova D."/>
            <person name="Rychlik I."/>
        </authorList>
    </citation>
    <scope>NUCLEOTIDE SEQUENCE [LARGE SCALE GENOMIC DNA]</scope>
    <source>
        <strain evidence="3 4">An819</strain>
    </source>
</reference>
<name>A0A938WNX0_9BACT</name>
<dbReference type="GO" id="GO:0047632">
    <property type="term" value="F:agmatine deiminase activity"/>
    <property type="evidence" value="ECO:0007669"/>
    <property type="project" value="TreeGrafter"/>
</dbReference>
<dbReference type="SUPFAM" id="SSF55909">
    <property type="entry name" value="Pentein"/>
    <property type="match status" value="2"/>
</dbReference>
<evidence type="ECO:0000313" key="4">
    <source>
        <dbReference type="Proteomes" id="UP000764045"/>
    </source>
</evidence>
<evidence type="ECO:0000313" key="3">
    <source>
        <dbReference type="EMBL" id="MBM6662775.1"/>
    </source>
</evidence>
<dbReference type="Gene3D" id="3.75.10.10">
    <property type="entry name" value="L-arginine/glycine Amidinotransferase, Chain A"/>
    <property type="match status" value="2"/>
</dbReference>
<dbReference type="GO" id="GO:0004668">
    <property type="term" value="F:protein-arginine deiminase activity"/>
    <property type="evidence" value="ECO:0007669"/>
    <property type="project" value="InterPro"/>
</dbReference>
<dbReference type="AlphaFoldDB" id="A0A938WNX0"/>